<reference evidence="7" key="1">
    <citation type="journal article" date="2023" name="GigaByte">
        <title>Genome assembly of the bearded iris, Iris pallida Lam.</title>
        <authorList>
            <person name="Bruccoleri R.E."/>
            <person name="Oakeley E.J."/>
            <person name="Faust A.M.E."/>
            <person name="Altorfer M."/>
            <person name="Dessus-Babus S."/>
            <person name="Burckhardt D."/>
            <person name="Oertli M."/>
            <person name="Naumann U."/>
            <person name="Petersen F."/>
            <person name="Wong J."/>
        </authorList>
    </citation>
    <scope>NUCLEOTIDE SEQUENCE</scope>
    <source>
        <strain evidence="7">GSM-AAB239-AS_SAM_17_03QT</strain>
    </source>
</reference>
<gene>
    <name evidence="7" type="ORF">M6B38_257460</name>
</gene>
<organism evidence="7 8">
    <name type="scientific">Iris pallida</name>
    <name type="common">Sweet iris</name>
    <dbReference type="NCBI Taxonomy" id="29817"/>
    <lineage>
        <taxon>Eukaryota</taxon>
        <taxon>Viridiplantae</taxon>
        <taxon>Streptophyta</taxon>
        <taxon>Embryophyta</taxon>
        <taxon>Tracheophyta</taxon>
        <taxon>Spermatophyta</taxon>
        <taxon>Magnoliopsida</taxon>
        <taxon>Liliopsida</taxon>
        <taxon>Asparagales</taxon>
        <taxon>Iridaceae</taxon>
        <taxon>Iridoideae</taxon>
        <taxon>Irideae</taxon>
        <taxon>Iris</taxon>
    </lineage>
</organism>
<feature type="transmembrane region" description="Helical" evidence="6">
    <location>
        <begin position="101"/>
        <end position="122"/>
    </location>
</feature>
<protein>
    <submittedName>
        <fullName evidence="7">Protein NRT1/ PTR FAMILY 5.2-like</fullName>
    </submittedName>
</protein>
<feature type="transmembrane region" description="Helical" evidence="6">
    <location>
        <begin position="76"/>
        <end position="94"/>
    </location>
</feature>
<feature type="transmembrane region" description="Helical" evidence="6">
    <location>
        <begin position="451"/>
        <end position="474"/>
    </location>
</feature>
<dbReference type="Gene3D" id="1.20.1250.20">
    <property type="entry name" value="MFS general substrate transporter like domains"/>
    <property type="match status" value="1"/>
</dbReference>
<dbReference type="InterPro" id="IPR036259">
    <property type="entry name" value="MFS_trans_sf"/>
</dbReference>
<keyword evidence="3 6" id="KW-0812">Transmembrane</keyword>
<evidence type="ECO:0000256" key="4">
    <source>
        <dbReference type="ARBA" id="ARBA00022989"/>
    </source>
</evidence>
<dbReference type="Pfam" id="PF00854">
    <property type="entry name" value="PTR2"/>
    <property type="match status" value="1"/>
</dbReference>
<accession>A0AAX6II19</accession>
<comment type="subcellular location">
    <subcellularLocation>
        <location evidence="1">Membrane</location>
        <topology evidence="1">Multi-pass membrane protein</topology>
    </subcellularLocation>
</comment>
<dbReference type="SUPFAM" id="SSF103473">
    <property type="entry name" value="MFS general substrate transporter"/>
    <property type="match status" value="1"/>
</dbReference>
<evidence type="ECO:0000256" key="5">
    <source>
        <dbReference type="ARBA" id="ARBA00023136"/>
    </source>
</evidence>
<dbReference type="EMBL" id="JANAVB010001997">
    <property type="protein sequence ID" value="KAJ6852035.1"/>
    <property type="molecule type" value="Genomic_DNA"/>
</dbReference>
<evidence type="ECO:0000256" key="6">
    <source>
        <dbReference type="SAM" id="Phobius"/>
    </source>
</evidence>
<dbReference type="GO" id="GO:0016020">
    <property type="term" value="C:membrane"/>
    <property type="evidence" value="ECO:0007669"/>
    <property type="project" value="UniProtKB-SubCell"/>
</dbReference>
<name>A0AAX6II19_IRIPA</name>
<sequence>MTESLETANGEYTKDGTVDLKGNPALRSKTGGWTACSFIVVYELFERMAYFGIASNLVLYLTDKFHQGTVEASNNVTNWVGTVYLTPILGAVIADAYLGRYWTFVIGSVIYLSGMCLISLAVSVSPLKPSSCASNCEPATPLQLGAFFGGLYVVAFGNGGTKPNISTMGAEQFDESDGGERTHRISFFNWWMFSIFLGILFANSVLVYIQDNVGWSVGYGLPTLGLFISVLIFLAGTPFYRHKLPQGSPLTGMSRVIVAALRKWRVPVPKDPKELHELDLEAYRKKGTFMIESTPSIRFLSKAAVRTGGEDTPWTLCPVTLVEETKQMLRLVPILLLSVIPSTILAQANTLFVKQGTTLQRHVGDRGFEIPPASLGTFITLPMLISVAIYDRYFMKAMRSWTKHPRGITLLQRIGIGMFMQIIVMAVASATERIRLGVARSHGLVESGKPVPASIFMILPQFVLMGISDAFFVVGKIEIFYEQAPQSMKSLGSSCTLTALGLGNVLSSLLLKLVSGVTERRGRGWVLNNLNASRLDYYYGFLTVLSVINFVAFMFVSRKFRYKAEHFESFDENADDQVKENS</sequence>
<feature type="transmembrane region" description="Helical" evidence="6">
    <location>
        <begin position="190"/>
        <end position="209"/>
    </location>
</feature>
<feature type="transmembrane region" description="Helical" evidence="6">
    <location>
        <begin position="410"/>
        <end position="431"/>
    </location>
</feature>
<dbReference type="GO" id="GO:0022857">
    <property type="term" value="F:transmembrane transporter activity"/>
    <property type="evidence" value="ECO:0007669"/>
    <property type="project" value="InterPro"/>
</dbReference>
<keyword evidence="8" id="KW-1185">Reference proteome</keyword>
<proteinExistence type="inferred from homology"/>
<evidence type="ECO:0000256" key="2">
    <source>
        <dbReference type="ARBA" id="ARBA00005982"/>
    </source>
</evidence>
<comment type="caution">
    <text evidence="7">The sequence shown here is derived from an EMBL/GenBank/DDBJ whole genome shotgun (WGS) entry which is preliminary data.</text>
</comment>
<evidence type="ECO:0000256" key="1">
    <source>
        <dbReference type="ARBA" id="ARBA00004141"/>
    </source>
</evidence>
<dbReference type="AlphaFoldDB" id="A0AAX6II19"/>
<dbReference type="InterPro" id="IPR000109">
    <property type="entry name" value="POT_fam"/>
</dbReference>
<keyword evidence="4 6" id="KW-1133">Transmembrane helix</keyword>
<evidence type="ECO:0000256" key="3">
    <source>
        <dbReference type="ARBA" id="ARBA00022692"/>
    </source>
</evidence>
<evidence type="ECO:0000313" key="8">
    <source>
        <dbReference type="Proteomes" id="UP001140949"/>
    </source>
</evidence>
<feature type="transmembrane region" description="Helical" evidence="6">
    <location>
        <begin position="373"/>
        <end position="390"/>
    </location>
</feature>
<comment type="similarity">
    <text evidence="2">Belongs to the major facilitator superfamily. Proton-dependent oligopeptide transporter (POT/PTR) (TC 2.A.17) family.</text>
</comment>
<feature type="transmembrane region" description="Helical" evidence="6">
    <location>
        <begin position="331"/>
        <end position="353"/>
    </location>
</feature>
<feature type="transmembrane region" description="Helical" evidence="6">
    <location>
        <begin position="495"/>
        <end position="517"/>
    </location>
</feature>
<dbReference type="PANTHER" id="PTHR11654">
    <property type="entry name" value="OLIGOPEPTIDE TRANSPORTER-RELATED"/>
    <property type="match status" value="1"/>
</dbReference>
<dbReference type="Proteomes" id="UP001140949">
    <property type="component" value="Unassembled WGS sequence"/>
</dbReference>
<evidence type="ECO:0000313" key="7">
    <source>
        <dbReference type="EMBL" id="KAJ6852035.1"/>
    </source>
</evidence>
<feature type="transmembrane region" description="Helical" evidence="6">
    <location>
        <begin position="142"/>
        <end position="159"/>
    </location>
</feature>
<keyword evidence="5 6" id="KW-0472">Membrane</keyword>
<feature type="transmembrane region" description="Helical" evidence="6">
    <location>
        <begin position="221"/>
        <end position="240"/>
    </location>
</feature>
<reference evidence="7" key="2">
    <citation type="submission" date="2023-04" db="EMBL/GenBank/DDBJ databases">
        <authorList>
            <person name="Bruccoleri R.E."/>
            <person name="Oakeley E.J."/>
            <person name="Faust A.-M."/>
            <person name="Dessus-Babus S."/>
            <person name="Altorfer M."/>
            <person name="Burckhardt D."/>
            <person name="Oertli M."/>
            <person name="Naumann U."/>
            <person name="Petersen F."/>
            <person name="Wong J."/>
        </authorList>
    </citation>
    <scope>NUCLEOTIDE SEQUENCE</scope>
    <source>
        <strain evidence="7">GSM-AAB239-AS_SAM_17_03QT</strain>
        <tissue evidence="7">Leaf</tissue>
    </source>
</reference>
<feature type="transmembrane region" description="Helical" evidence="6">
    <location>
        <begin position="537"/>
        <end position="556"/>
    </location>
</feature>